<accession>A0AAP0SD89</accession>
<proteinExistence type="predicted"/>
<comment type="caution">
    <text evidence="1">The sequence shown here is derived from an EMBL/GenBank/DDBJ whole genome shotgun (WGS) entry which is preliminary data.</text>
</comment>
<organism evidence="1 2">
    <name type="scientific">Liquidambar formosana</name>
    <name type="common">Formosan gum</name>
    <dbReference type="NCBI Taxonomy" id="63359"/>
    <lineage>
        <taxon>Eukaryota</taxon>
        <taxon>Viridiplantae</taxon>
        <taxon>Streptophyta</taxon>
        <taxon>Embryophyta</taxon>
        <taxon>Tracheophyta</taxon>
        <taxon>Spermatophyta</taxon>
        <taxon>Magnoliopsida</taxon>
        <taxon>eudicotyledons</taxon>
        <taxon>Gunneridae</taxon>
        <taxon>Pentapetalae</taxon>
        <taxon>Saxifragales</taxon>
        <taxon>Altingiaceae</taxon>
        <taxon>Liquidambar</taxon>
    </lineage>
</organism>
<keyword evidence="2" id="KW-1185">Reference proteome</keyword>
<name>A0AAP0SD89_LIQFO</name>
<evidence type="ECO:0000313" key="1">
    <source>
        <dbReference type="EMBL" id="KAK9292565.1"/>
    </source>
</evidence>
<dbReference type="Proteomes" id="UP001415857">
    <property type="component" value="Unassembled WGS sequence"/>
</dbReference>
<sequence>MIKDVEATYTTATSAPETTILRYDGEQPCNRGYISRVTSPNSEQVLGQGSNIVMDMQKNPSNCLETSLNNVVNKDSSFEAVVKDKQTAFTTFGADIGAISKFFK</sequence>
<dbReference type="AlphaFoldDB" id="A0AAP0SD89"/>
<dbReference type="EMBL" id="JBBPBK010000001">
    <property type="protein sequence ID" value="KAK9292565.1"/>
    <property type="molecule type" value="Genomic_DNA"/>
</dbReference>
<evidence type="ECO:0000313" key="2">
    <source>
        <dbReference type="Proteomes" id="UP001415857"/>
    </source>
</evidence>
<gene>
    <name evidence="1" type="ORF">L1049_020539</name>
</gene>
<reference evidence="1 2" key="1">
    <citation type="journal article" date="2024" name="Plant J.">
        <title>Genome sequences and population genomics reveal climatic adaptation and genomic divergence between two closely related sweetgum species.</title>
        <authorList>
            <person name="Xu W.Q."/>
            <person name="Ren C.Q."/>
            <person name="Zhang X.Y."/>
            <person name="Comes H.P."/>
            <person name="Liu X.H."/>
            <person name="Li Y.G."/>
            <person name="Kettle C.J."/>
            <person name="Jalonen R."/>
            <person name="Gaisberger H."/>
            <person name="Ma Y.Z."/>
            <person name="Qiu Y.X."/>
        </authorList>
    </citation>
    <scope>NUCLEOTIDE SEQUENCE [LARGE SCALE GENOMIC DNA]</scope>
    <source>
        <strain evidence="1">Hangzhou</strain>
    </source>
</reference>
<protein>
    <submittedName>
        <fullName evidence="1">Uncharacterized protein</fullName>
    </submittedName>
</protein>